<evidence type="ECO:0000256" key="1">
    <source>
        <dbReference type="SAM" id="Phobius"/>
    </source>
</evidence>
<feature type="transmembrane region" description="Helical" evidence="1">
    <location>
        <begin position="103"/>
        <end position="125"/>
    </location>
</feature>
<comment type="caution">
    <text evidence="2">The sequence shown here is derived from an EMBL/GenBank/DDBJ whole genome shotgun (WGS) entry which is preliminary data.</text>
</comment>
<name>A0A0F9H4A7_9ZZZZ</name>
<proteinExistence type="predicted"/>
<sequence length="159" mass="18580">MPIKIRWKSKEYFGIGLLLFGMCGMIQLFFIFVGQYLLGIGNYIVVILIPIGIWVALFYAASIIFESYAQIERRKKFRSHFHKSRKKNPKLQKFLNFPITKPILIIFLLSIAFFFSSFFICTLFFDNTWAFLIAENLSAIICLLAANLIEKNVGRIQRY</sequence>
<dbReference type="AlphaFoldDB" id="A0A0F9H4A7"/>
<accession>A0A0F9H4A7</accession>
<reference evidence="2" key="1">
    <citation type="journal article" date="2015" name="Nature">
        <title>Complex archaea that bridge the gap between prokaryotes and eukaryotes.</title>
        <authorList>
            <person name="Spang A."/>
            <person name="Saw J.H."/>
            <person name="Jorgensen S.L."/>
            <person name="Zaremba-Niedzwiedzka K."/>
            <person name="Martijn J."/>
            <person name="Lind A.E."/>
            <person name="van Eijk R."/>
            <person name="Schleper C."/>
            <person name="Guy L."/>
            <person name="Ettema T.J."/>
        </authorList>
    </citation>
    <scope>NUCLEOTIDE SEQUENCE</scope>
</reference>
<dbReference type="EMBL" id="LAZR01016127">
    <property type="protein sequence ID" value="KKM05860.1"/>
    <property type="molecule type" value="Genomic_DNA"/>
</dbReference>
<keyword evidence="1" id="KW-0472">Membrane</keyword>
<organism evidence="2">
    <name type="scientific">marine sediment metagenome</name>
    <dbReference type="NCBI Taxonomy" id="412755"/>
    <lineage>
        <taxon>unclassified sequences</taxon>
        <taxon>metagenomes</taxon>
        <taxon>ecological metagenomes</taxon>
    </lineage>
</organism>
<evidence type="ECO:0000313" key="2">
    <source>
        <dbReference type="EMBL" id="KKM05860.1"/>
    </source>
</evidence>
<keyword evidence="1" id="KW-0812">Transmembrane</keyword>
<feature type="transmembrane region" description="Helical" evidence="1">
    <location>
        <begin position="12"/>
        <end position="37"/>
    </location>
</feature>
<keyword evidence="1" id="KW-1133">Transmembrane helix</keyword>
<feature type="transmembrane region" description="Helical" evidence="1">
    <location>
        <begin position="43"/>
        <end position="69"/>
    </location>
</feature>
<gene>
    <name evidence="2" type="ORF">LCGC14_1749840</name>
</gene>
<protein>
    <submittedName>
        <fullName evidence="2">Uncharacterized protein</fullName>
    </submittedName>
</protein>
<feature type="transmembrane region" description="Helical" evidence="1">
    <location>
        <begin position="131"/>
        <end position="149"/>
    </location>
</feature>